<comment type="caution">
    <text evidence="2">The sequence shown here is derived from an EMBL/GenBank/DDBJ whole genome shotgun (WGS) entry which is preliminary data.</text>
</comment>
<name>A0A8H4PQP6_9HYPO</name>
<dbReference type="Proteomes" id="UP000557566">
    <property type="component" value="Unassembled WGS sequence"/>
</dbReference>
<accession>A0A8H4PQP6</accession>
<sequence length="205" mass="22239">MLDDMELPRDPGWPLEASTWAAGLMEQNSAKAAIVAALDTDTPIAEALPMELPSAHRLELVSAVLLLFLASLTDGLVPPPLWAKLSTSLPSLTALPCTAWPGVRSQVLDILATAPNHNIAFVFLTATVSRVSAELSPGTLQGSGPTGLSRRLNFRRGDEDGSKKRRARERRYAEILGPLAFRGNDKDKVLKDKGRTVIEMFLSRE</sequence>
<organism evidence="2 3">
    <name type="scientific">Ophiocordyceps sinensis</name>
    <dbReference type="NCBI Taxonomy" id="72228"/>
    <lineage>
        <taxon>Eukaryota</taxon>
        <taxon>Fungi</taxon>
        <taxon>Dikarya</taxon>
        <taxon>Ascomycota</taxon>
        <taxon>Pezizomycotina</taxon>
        <taxon>Sordariomycetes</taxon>
        <taxon>Hypocreomycetidae</taxon>
        <taxon>Hypocreales</taxon>
        <taxon>Ophiocordycipitaceae</taxon>
        <taxon>Ophiocordyceps</taxon>
    </lineage>
</organism>
<dbReference type="EMBL" id="JAAVMX010000005">
    <property type="protein sequence ID" value="KAF4508663.1"/>
    <property type="molecule type" value="Genomic_DNA"/>
</dbReference>
<dbReference type="AlphaFoldDB" id="A0A8H4PQP6"/>
<reference evidence="2 3" key="1">
    <citation type="journal article" date="2020" name="Genome Biol. Evol.">
        <title>A new high-quality draft genome assembly of the Chinese cordyceps Ophiocordyceps sinensis.</title>
        <authorList>
            <person name="Shu R."/>
            <person name="Zhang J."/>
            <person name="Meng Q."/>
            <person name="Zhang H."/>
            <person name="Zhou G."/>
            <person name="Li M."/>
            <person name="Wu P."/>
            <person name="Zhao Y."/>
            <person name="Chen C."/>
            <person name="Qin Q."/>
        </authorList>
    </citation>
    <scope>NUCLEOTIDE SEQUENCE [LARGE SCALE GENOMIC DNA]</scope>
    <source>
        <strain evidence="2 3">IOZ07</strain>
    </source>
</reference>
<gene>
    <name evidence="2" type="ORF">G6O67_005013</name>
</gene>
<protein>
    <submittedName>
        <fullName evidence="2">Uncharacterized protein</fullName>
    </submittedName>
</protein>
<proteinExistence type="predicted"/>
<feature type="region of interest" description="Disordered" evidence="1">
    <location>
        <begin position="135"/>
        <end position="166"/>
    </location>
</feature>
<dbReference type="OrthoDB" id="7862313at2759"/>
<evidence type="ECO:0000313" key="3">
    <source>
        <dbReference type="Proteomes" id="UP000557566"/>
    </source>
</evidence>
<keyword evidence="3" id="KW-1185">Reference proteome</keyword>
<evidence type="ECO:0000313" key="2">
    <source>
        <dbReference type="EMBL" id="KAF4508663.1"/>
    </source>
</evidence>
<evidence type="ECO:0000256" key="1">
    <source>
        <dbReference type="SAM" id="MobiDB-lite"/>
    </source>
</evidence>